<comment type="catalytic activity">
    <reaction evidence="9 10">
        <text>L-glutamyl-tRNA(Gln) + L-glutamine + ATP + H2O = L-glutaminyl-tRNA(Gln) + L-glutamate + ADP + phosphate + H(+)</text>
        <dbReference type="Rhea" id="RHEA:17521"/>
        <dbReference type="Rhea" id="RHEA-COMP:9681"/>
        <dbReference type="Rhea" id="RHEA-COMP:9684"/>
        <dbReference type="ChEBI" id="CHEBI:15377"/>
        <dbReference type="ChEBI" id="CHEBI:15378"/>
        <dbReference type="ChEBI" id="CHEBI:29985"/>
        <dbReference type="ChEBI" id="CHEBI:30616"/>
        <dbReference type="ChEBI" id="CHEBI:43474"/>
        <dbReference type="ChEBI" id="CHEBI:58359"/>
        <dbReference type="ChEBI" id="CHEBI:78520"/>
        <dbReference type="ChEBI" id="CHEBI:78521"/>
        <dbReference type="ChEBI" id="CHEBI:456216"/>
        <dbReference type="EC" id="6.3.5.7"/>
    </reaction>
</comment>
<dbReference type="GO" id="GO:0006412">
    <property type="term" value="P:translation"/>
    <property type="evidence" value="ECO:0007669"/>
    <property type="project" value="UniProtKB-UniRule"/>
</dbReference>
<keyword evidence="8 10" id="KW-0648">Protein biosynthesis</keyword>
<dbReference type="GO" id="GO:0005524">
    <property type="term" value="F:ATP binding"/>
    <property type="evidence" value="ECO:0007669"/>
    <property type="project" value="UniProtKB-KW"/>
</dbReference>
<feature type="active site" description="Charge relay system" evidence="10">
    <location>
        <position position="82"/>
    </location>
</feature>
<evidence type="ECO:0000259" key="11">
    <source>
        <dbReference type="Pfam" id="PF01425"/>
    </source>
</evidence>
<feature type="active site" description="Acyl-ester intermediate" evidence="10">
    <location>
        <position position="181"/>
    </location>
</feature>
<protein>
    <recommendedName>
        <fullName evidence="4 10">Glutamyl-tRNA(Gln) amidotransferase subunit A</fullName>
        <shortName evidence="10">Glu-ADT subunit A</shortName>
        <ecNumber evidence="3 10">6.3.5.7</ecNumber>
    </recommendedName>
</protein>
<dbReference type="InterPro" id="IPR023631">
    <property type="entry name" value="Amidase_dom"/>
</dbReference>
<dbReference type="OrthoDB" id="9811471at2"/>
<evidence type="ECO:0000256" key="7">
    <source>
        <dbReference type="ARBA" id="ARBA00022840"/>
    </source>
</evidence>
<proteinExistence type="inferred from homology"/>
<accession>A0A2U1B2B9</accession>
<comment type="function">
    <text evidence="10">Allows the formation of correctly charged Gln-tRNA(Gln) through the transamidation of misacylated Glu-tRNA(Gln) in organisms which lack glutaminyl-tRNA synthetase. The reaction takes place in the presence of glutamine and ATP through an activated gamma-phospho-Glu-tRNA(Gln).</text>
</comment>
<comment type="similarity">
    <text evidence="1 10">Belongs to the amidase family. GatA subfamily.</text>
</comment>
<evidence type="ECO:0000313" key="13">
    <source>
        <dbReference type="Proteomes" id="UP000245959"/>
    </source>
</evidence>
<dbReference type="GO" id="GO:0030956">
    <property type="term" value="C:glutamyl-tRNA(Gln) amidotransferase complex"/>
    <property type="evidence" value="ECO:0007669"/>
    <property type="project" value="InterPro"/>
</dbReference>
<gene>
    <name evidence="10" type="primary">gatA</name>
    <name evidence="12" type="ORF">C8D82_110136</name>
</gene>
<comment type="subunit">
    <text evidence="2 10">Heterotrimer of A, B and C subunits.</text>
</comment>
<evidence type="ECO:0000256" key="1">
    <source>
        <dbReference type="ARBA" id="ARBA00008069"/>
    </source>
</evidence>
<dbReference type="Proteomes" id="UP000245959">
    <property type="component" value="Unassembled WGS sequence"/>
</dbReference>
<evidence type="ECO:0000313" key="12">
    <source>
        <dbReference type="EMBL" id="PVY42826.1"/>
    </source>
</evidence>
<keyword evidence="13" id="KW-1185">Reference proteome</keyword>
<dbReference type="GO" id="GO:0016740">
    <property type="term" value="F:transferase activity"/>
    <property type="evidence" value="ECO:0007669"/>
    <property type="project" value="UniProtKB-KW"/>
</dbReference>
<organism evidence="12 13">
    <name type="scientific">Victivallis vadensis</name>
    <dbReference type="NCBI Taxonomy" id="172901"/>
    <lineage>
        <taxon>Bacteria</taxon>
        <taxon>Pseudomonadati</taxon>
        <taxon>Lentisphaerota</taxon>
        <taxon>Lentisphaeria</taxon>
        <taxon>Victivallales</taxon>
        <taxon>Victivallaceae</taxon>
        <taxon>Victivallis</taxon>
    </lineage>
</organism>
<evidence type="ECO:0000256" key="2">
    <source>
        <dbReference type="ARBA" id="ARBA00011123"/>
    </source>
</evidence>
<evidence type="ECO:0000256" key="9">
    <source>
        <dbReference type="ARBA" id="ARBA00047407"/>
    </source>
</evidence>
<name>A0A2U1B2B9_9BACT</name>
<keyword evidence="6 10" id="KW-0547">Nucleotide-binding</keyword>
<dbReference type="GeneID" id="78295049"/>
<keyword evidence="7 10" id="KW-0067">ATP-binding</keyword>
<keyword evidence="5 10" id="KW-0436">Ligase</keyword>
<dbReference type="GO" id="GO:0050567">
    <property type="term" value="F:glutaminyl-tRNA synthase (glutamine-hydrolyzing) activity"/>
    <property type="evidence" value="ECO:0007669"/>
    <property type="project" value="UniProtKB-UniRule"/>
</dbReference>
<evidence type="ECO:0000256" key="10">
    <source>
        <dbReference type="HAMAP-Rule" id="MF_00120"/>
    </source>
</evidence>
<keyword evidence="12" id="KW-0808">Transferase</keyword>
<evidence type="ECO:0000256" key="6">
    <source>
        <dbReference type="ARBA" id="ARBA00022741"/>
    </source>
</evidence>
<dbReference type="EC" id="6.3.5.7" evidence="3 10"/>
<dbReference type="InterPro" id="IPR020556">
    <property type="entry name" value="Amidase_CS"/>
</dbReference>
<dbReference type="Gene3D" id="3.90.1300.10">
    <property type="entry name" value="Amidase signature (AS) domain"/>
    <property type="match status" value="1"/>
</dbReference>
<evidence type="ECO:0000256" key="4">
    <source>
        <dbReference type="ARBA" id="ARBA00014428"/>
    </source>
</evidence>
<feature type="domain" description="Amidase" evidence="11">
    <location>
        <begin position="27"/>
        <end position="474"/>
    </location>
</feature>
<dbReference type="PANTHER" id="PTHR11895:SF151">
    <property type="entry name" value="GLUTAMYL-TRNA(GLN) AMIDOTRANSFERASE SUBUNIT A"/>
    <property type="match status" value="1"/>
</dbReference>
<dbReference type="InterPro" id="IPR036928">
    <property type="entry name" value="AS_sf"/>
</dbReference>
<dbReference type="EMBL" id="QEKH01000010">
    <property type="protein sequence ID" value="PVY42826.1"/>
    <property type="molecule type" value="Genomic_DNA"/>
</dbReference>
<dbReference type="RefSeq" id="WP_116883735.1">
    <property type="nucleotide sequence ID" value="NZ_CABMMC010000191.1"/>
</dbReference>
<evidence type="ECO:0000256" key="3">
    <source>
        <dbReference type="ARBA" id="ARBA00012739"/>
    </source>
</evidence>
<dbReference type="NCBIfam" id="TIGR00132">
    <property type="entry name" value="gatA"/>
    <property type="match status" value="1"/>
</dbReference>
<comment type="caution">
    <text evidence="12">The sequence shown here is derived from an EMBL/GenBank/DDBJ whole genome shotgun (WGS) entry which is preliminary data.</text>
</comment>
<dbReference type="PROSITE" id="PS00571">
    <property type="entry name" value="AMIDASES"/>
    <property type="match status" value="1"/>
</dbReference>
<dbReference type="PANTHER" id="PTHR11895">
    <property type="entry name" value="TRANSAMIDASE"/>
    <property type="match status" value="1"/>
</dbReference>
<dbReference type="Pfam" id="PF01425">
    <property type="entry name" value="Amidase"/>
    <property type="match status" value="1"/>
</dbReference>
<feature type="active site" description="Charge relay system" evidence="10">
    <location>
        <position position="157"/>
    </location>
</feature>
<evidence type="ECO:0000256" key="8">
    <source>
        <dbReference type="ARBA" id="ARBA00022917"/>
    </source>
</evidence>
<dbReference type="SUPFAM" id="SSF75304">
    <property type="entry name" value="Amidase signature (AS) enzymes"/>
    <property type="match status" value="1"/>
</dbReference>
<dbReference type="InterPro" id="IPR000120">
    <property type="entry name" value="Amidase"/>
</dbReference>
<dbReference type="InterPro" id="IPR004412">
    <property type="entry name" value="GatA"/>
</dbReference>
<evidence type="ECO:0000256" key="5">
    <source>
        <dbReference type="ARBA" id="ARBA00022598"/>
    </source>
</evidence>
<dbReference type="HAMAP" id="MF_00120">
    <property type="entry name" value="GatA"/>
    <property type="match status" value="1"/>
</dbReference>
<dbReference type="AlphaFoldDB" id="A0A2U1B2B9"/>
<reference evidence="12 13" key="1">
    <citation type="submission" date="2018-04" db="EMBL/GenBank/DDBJ databases">
        <title>Genomic Encyclopedia of Type Strains, Phase IV (KMG-IV): sequencing the most valuable type-strain genomes for metagenomic binning, comparative biology and taxonomic classification.</title>
        <authorList>
            <person name="Goeker M."/>
        </authorList>
    </citation>
    <scope>NUCLEOTIDE SEQUENCE [LARGE SCALE GENOMIC DNA]</scope>
    <source>
        <strain evidence="12 13">DSM 14823</strain>
    </source>
</reference>
<sequence length="482" mass="51107">MAELNLVNRPIHELAAGLAAKEFSAAELVAAYADRVAAKDGEIKAFLKLDREQALKAAEAADARRAAGKPLSDYDGIPVGIKDCIVAEGETCSCASKILAPVKSPYDSTAVARLRAQGFIPFGRLNMDEFAMGSSCENSAFQKTANPCDVSRVPGGSSGGSAACVAASFAPAALGSDTGGSIRQPAAFCGIVGLKPTYGRVSRYGLVAFASSLDQIGPMTHDALDAGILLDAIAGGDPMDSTSLPNPAGGFADAVRNSSGSLKGMKIGLPKEYFTGSGLASGVETITQQAIEKVRSLGAELVEVSLPHTRYAVAVYYIIATAEASANLARFDGIRYGDRKEGRDLVDTYFKTRGEGFGDEVKRRILLGTYVLSSGYYDAYYLRAQKVRTLIRRDFEEAYKRCDLMLTPVTPTVAFKFGEKTSDPLQMYLSDIFTIALNLSGNCGISVPAGRDPETGMPVGIQFLAPALDEARLLQVTDTFMR</sequence>